<dbReference type="AlphaFoldDB" id="A0A6J4TWK3"/>
<gene>
    <name evidence="2" type="ORF">AVDCRST_MAG49-139</name>
</gene>
<evidence type="ECO:0000313" key="2">
    <source>
        <dbReference type="EMBL" id="CAA9534307.1"/>
    </source>
</evidence>
<reference evidence="2" key="1">
    <citation type="submission" date="2020-02" db="EMBL/GenBank/DDBJ databases">
        <authorList>
            <person name="Meier V. D."/>
        </authorList>
    </citation>
    <scope>NUCLEOTIDE SEQUENCE</scope>
    <source>
        <strain evidence="2">AVDCRST_MAG49</strain>
    </source>
</reference>
<name>A0A6J4TWK3_9BACT</name>
<feature type="region of interest" description="Disordered" evidence="1">
    <location>
        <begin position="1"/>
        <end position="109"/>
    </location>
</feature>
<feature type="non-terminal residue" evidence="2">
    <location>
        <position position="1"/>
    </location>
</feature>
<accession>A0A6J4TWK3</accession>
<feature type="non-terminal residue" evidence="2">
    <location>
        <position position="109"/>
    </location>
</feature>
<dbReference type="EMBL" id="CADCWG010000011">
    <property type="protein sequence ID" value="CAA9534307.1"/>
    <property type="molecule type" value="Genomic_DNA"/>
</dbReference>
<sequence>APGSGARPPPARDVGPVPEAGRPRVRRSHPRRGRGRGLGRAARRAPLLGGGGHQLGARRRPRHPPPGSRLRPARPRPDPGPRLRLGRPQPQPLPRRHPVLRATPRRVPL</sequence>
<protein>
    <submittedName>
        <fullName evidence="2">Uncharacterized protein</fullName>
    </submittedName>
</protein>
<organism evidence="2">
    <name type="scientific">uncultured Thermomicrobiales bacterium</name>
    <dbReference type="NCBI Taxonomy" id="1645740"/>
    <lineage>
        <taxon>Bacteria</taxon>
        <taxon>Pseudomonadati</taxon>
        <taxon>Thermomicrobiota</taxon>
        <taxon>Thermomicrobia</taxon>
        <taxon>Thermomicrobiales</taxon>
        <taxon>environmental samples</taxon>
    </lineage>
</organism>
<evidence type="ECO:0000256" key="1">
    <source>
        <dbReference type="SAM" id="MobiDB-lite"/>
    </source>
</evidence>
<proteinExistence type="predicted"/>
<feature type="compositionally biased region" description="Basic residues" evidence="1">
    <location>
        <begin position="23"/>
        <end position="43"/>
    </location>
</feature>